<comment type="similarity">
    <text evidence="1 3">Belongs to the 3-oxoacid CoA-transferase family.</text>
</comment>
<comment type="function">
    <text evidence="3">CoA transferase having broad substrate specificity for short-chain acyl-CoA thioesters with the activity decreasing when the length of the carboxylic acid chain exceeds four carbons.</text>
</comment>
<evidence type="ECO:0000256" key="1">
    <source>
        <dbReference type="ARBA" id="ARBA00007154"/>
    </source>
</evidence>
<name>A0ABM8ZYL7_9VIBR</name>
<dbReference type="EC" id="2.8.3.8" evidence="3"/>
<comment type="catalytic activity">
    <reaction evidence="3">
        <text>an acyl-CoA + acetate = a carboxylate + acetyl-CoA</text>
        <dbReference type="Rhea" id="RHEA:13381"/>
        <dbReference type="ChEBI" id="CHEBI:29067"/>
        <dbReference type="ChEBI" id="CHEBI:30089"/>
        <dbReference type="ChEBI" id="CHEBI:57288"/>
        <dbReference type="ChEBI" id="CHEBI:58342"/>
        <dbReference type="EC" id="2.8.3.8"/>
    </reaction>
</comment>
<gene>
    <name evidence="4" type="primary">ydiF</name>
    <name evidence="4" type="ORF">VMF7928_00030</name>
</gene>
<dbReference type="EMBL" id="CAKLDM010000001">
    <property type="protein sequence ID" value="CAH0535877.1"/>
    <property type="molecule type" value="Genomic_DNA"/>
</dbReference>
<dbReference type="SMART" id="SM00882">
    <property type="entry name" value="CoA_trans"/>
    <property type="match status" value="1"/>
</dbReference>
<keyword evidence="2 3" id="KW-0808">Transferase</keyword>
<evidence type="ECO:0000313" key="5">
    <source>
        <dbReference type="Proteomes" id="UP000838748"/>
    </source>
</evidence>
<evidence type="ECO:0000256" key="3">
    <source>
        <dbReference type="PIRNR" id="PIRNR000858"/>
    </source>
</evidence>
<dbReference type="RefSeq" id="WP_237359450.1">
    <property type="nucleotide sequence ID" value="NZ_CAKLDM010000001.1"/>
</dbReference>
<protein>
    <recommendedName>
        <fullName evidence="3">Acetate CoA-transferase YdiF</fullName>
        <ecNumber evidence="3">2.8.3.8</ecNumber>
    </recommendedName>
</protein>
<dbReference type="InterPro" id="IPR014388">
    <property type="entry name" value="3-oxoacid_CoA-transferase"/>
</dbReference>
<accession>A0ABM8ZYL7</accession>
<evidence type="ECO:0000256" key="2">
    <source>
        <dbReference type="ARBA" id="ARBA00022679"/>
    </source>
</evidence>
<proteinExistence type="inferred from homology"/>
<dbReference type="PIRSF" id="PIRSF000858">
    <property type="entry name" value="SCOT-t"/>
    <property type="match status" value="1"/>
</dbReference>
<dbReference type="Pfam" id="PF01144">
    <property type="entry name" value="CoA_trans"/>
    <property type="match status" value="1"/>
</dbReference>
<dbReference type="SUPFAM" id="SSF100950">
    <property type="entry name" value="NagB/RpiA/CoA transferase-like"/>
    <property type="match status" value="2"/>
</dbReference>
<dbReference type="PANTHER" id="PTHR43293">
    <property type="entry name" value="ACETATE COA-TRANSFERASE YDIF"/>
    <property type="match status" value="1"/>
</dbReference>
<dbReference type="GO" id="GO:0008775">
    <property type="term" value="F:acetate CoA-transferase activity"/>
    <property type="evidence" value="ECO:0007669"/>
    <property type="project" value="UniProtKB-EC"/>
</dbReference>
<evidence type="ECO:0000313" key="4">
    <source>
        <dbReference type="EMBL" id="CAH0535877.1"/>
    </source>
</evidence>
<dbReference type="Gene3D" id="3.40.1080.10">
    <property type="entry name" value="Glutaconate Coenzyme A-transferase"/>
    <property type="match status" value="2"/>
</dbReference>
<comment type="caution">
    <text evidence="4">The sequence shown here is derived from an EMBL/GenBank/DDBJ whole genome shotgun (WGS) entry which is preliminary data.</text>
</comment>
<dbReference type="InterPro" id="IPR037171">
    <property type="entry name" value="NagB/RpiA_transferase-like"/>
</dbReference>
<reference evidence="4" key="1">
    <citation type="submission" date="2021-11" db="EMBL/GenBank/DDBJ databases">
        <authorList>
            <person name="Rodrigo-Torres L."/>
            <person name="Arahal R. D."/>
            <person name="Lucena T."/>
        </authorList>
    </citation>
    <scope>NUCLEOTIDE SEQUENCE</scope>
    <source>
        <strain evidence="4">CECT 7928</strain>
    </source>
</reference>
<dbReference type="PANTHER" id="PTHR43293:SF1">
    <property type="entry name" value="ACETATE COA-TRANSFERASE YDIF"/>
    <property type="match status" value="1"/>
</dbReference>
<keyword evidence="5" id="KW-1185">Reference proteome</keyword>
<sequence length="521" mass="56344">MRKKSQLSSEEAAKLVKDGDTVILGGFIGSAVPDALESALERRYLETKTPQKLNLVFAAGQGDGKEKAVNRLAHEGLVNHVIGGHWGLVPKLQSLVYEGKVTGHNLPQGVICQLYRDSAAGKPGMITHVGLGTYIDPRFEGGKVNQQTVEDKVQLTEIAGKEYLFYPRIDADIALLRGTTADENGNISMEEECLVLENLAIAQLVHNCGGKVIVQVKNIVKAGEMPPQSVRVPGVFVDAIVLCDESEHPQTFSEPFNPAYIGRGEKPHASSLEMSPLDIKKVIARRAALELKQDAIINYGIGLPELIAQVAREEDISEKAIATVEPGAIGGTPAGGLSFGASAYPEAVITQDQMFDFYGGGGLDQAFLGLAEVDRVGNINVSKFGQKLVGCGGFIDITQNAKTVYFCGTFTAGYSDIKITESGLQIIQDGHINKFIEQVQQITFSAHTATLNSKPVLYITERAVFQLTEQGLELIEIAPGIDLEKDILSKMGFSPKISSELKEMDGRLFSLQKMNLSMQNR</sequence>
<dbReference type="Proteomes" id="UP000838748">
    <property type="component" value="Unassembled WGS sequence"/>
</dbReference>
<organism evidence="4 5">
    <name type="scientific">Vibrio marisflavi CECT 7928</name>
    <dbReference type="NCBI Taxonomy" id="634439"/>
    <lineage>
        <taxon>Bacteria</taxon>
        <taxon>Pseudomonadati</taxon>
        <taxon>Pseudomonadota</taxon>
        <taxon>Gammaproteobacteria</taxon>
        <taxon>Vibrionales</taxon>
        <taxon>Vibrionaceae</taxon>
        <taxon>Vibrio</taxon>
    </lineage>
</organism>
<dbReference type="InterPro" id="IPR004165">
    <property type="entry name" value="CoA_trans_fam_I"/>
</dbReference>